<evidence type="ECO:0000256" key="7">
    <source>
        <dbReference type="SAM" id="Coils"/>
    </source>
</evidence>
<evidence type="ECO:0000313" key="9">
    <source>
        <dbReference type="EMBL" id="CAE0193715.1"/>
    </source>
</evidence>
<evidence type="ECO:0000256" key="2">
    <source>
        <dbReference type="ARBA" id="ARBA00022448"/>
    </source>
</evidence>
<dbReference type="InterPro" id="IPR037855">
    <property type="entry name" value="Vps36"/>
</dbReference>
<dbReference type="GO" id="GO:0043328">
    <property type="term" value="P:protein transport to vacuole involved in ubiquitin-dependent protein catabolic process via the multivesicular body sorting pathway"/>
    <property type="evidence" value="ECO:0007669"/>
    <property type="project" value="UniProtKB-UniRule"/>
</dbReference>
<feature type="coiled-coil region" evidence="7">
    <location>
        <begin position="221"/>
        <end position="248"/>
    </location>
</feature>
<dbReference type="InterPro" id="IPR036388">
    <property type="entry name" value="WH-like_DNA-bd_sf"/>
</dbReference>
<comment type="similarity">
    <text evidence="1 6">Belongs to the VPS36 family.</text>
</comment>
<protein>
    <recommendedName>
        <fullName evidence="6">Vacuolar protein-sorting-associated protein 36</fullName>
    </recommendedName>
    <alternativeName>
        <fullName evidence="6">ESCRT-II complex subunit VPS36</fullName>
    </alternativeName>
</protein>
<comment type="function">
    <text evidence="6">Component of the ESCRT-II complex (endosomal sorting complex required for transport II), which is required for multivesicular body (MVB) formation and sorting of endosomal cargo proteins into MVBs.</text>
</comment>
<dbReference type="AlphaFoldDB" id="A0A7S3CEP9"/>
<reference evidence="9" key="1">
    <citation type="submission" date="2021-01" db="EMBL/GenBank/DDBJ databases">
        <authorList>
            <person name="Corre E."/>
            <person name="Pelletier E."/>
            <person name="Niang G."/>
            <person name="Scheremetjew M."/>
            <person name="Finn R."/>
            <person name="Kale V."/>
            <person name="Holt S."/>
            <person name="Cochrane G."/>
            <person name="Meng A."/>
            <person name="Brown T."/>
            <person name="Cohen L."/>
        </authorList>
    </citation>
    <scope>NUCLEOTIDE SEQUENCE</scope>
    <source>
        <strain evidence="9">RCC1871</strain>
    </source>
</reference>
<dbReference type="Proteomes" id="UP001472866">
    <property type="component" value="Chromosome 14"/>
</dbReference>
<reference evidence="10 11" key="2">
    <citation type="submission" date="2024-03" db="EMBL/GenBank/DDBJ databases">
        <title>Complete genome sequence of the green alga Chloropicon roscoffensis RCC1871.</title>
        <authorList>
            <person name="Lemieux C."/>
            <person name="Pombert J.-F."/>
            <person name="Otis C."/>
            <person name="Turmel M."/>
        </authorList>
    </citation>
    <scope>NUCLEOTIDE SEQUENCE [LARGE SCALE GENOMIC DNA]</scope>
    <source>
        <strain evidence="10 11">RCC1871</strain>
    </source>
</reference>
<sequence length="428" mass="47000">MAALVLDDLVLSASRRPELLESEIELCWVQSADLEFDKHKGETWRNGTLAVTSHRLLWLKPEHDADHQTTSSAPARDCSLPLSSIKGHRGVNSFFKKTPRVILSVWRSAEGRPACAEAAQAEELDEVSVALRGPSGSYDTMEKNLTLALSRQEWKRAPLRKTGLTVGETYALATERQRGATSSARVGASAAGIGGLVRKQREDNLRADKSIDGAFKDLAALMDKAREMVDLSAKLKEALRENAESADDTNDEDKGIEKFLLTLGITSVVTKTTAGSMFHQQLSQQLSDFLEEPLKKSSGALALVDVYCIFNRARGIELVSPEDLIEAAALFPKIGAGMRLRKFESGTLAIQSSEHSDEALYEKLEAMAQEGGKPVGIGPDDVAGGLDIPLILAREYLLMAEQDQVLCRDDGPDGLRFYRNFFRDLFEY</sequence>
<comment type="subcellular location">
    <subcellularLocation>
        <location evidence="6">Cytoplasm</location>
    </subcellularLocation>
    <subcellularLocation>
        <location evidence="6">Endosome</location>
    </subcellularLocation>
</comment>
<dbReference type="GO" id="GO:0032266">
    <property type="term" value="F:phosphatidylinositol-3-phosphate binding"/>
    <property type="evidence" value="ECO:0007669"/>
    <property type="project" value="UniProtKB-UniRule"/>
</dbReference>
<evidence type="ECO:0000256" key="1">
    <source>
        <dbReference type="ARBA" id="ARBA00009697"/>
    </source>
</evidence>
<dbReference type="Pfam" id="PF11605">
    <property type="entry name" value="Vps36_ESCRT-II"/>
    <property type="match status" value="1"/>
</dbReference>
<keyword evidence="11" id="KW-1185">Reference proteome</keyword>
<dbReference type="FunFam" id="1.10.10.10:FF:000165">
    <property type="entry name" value="Vacuolar protein sorting protein (Vps36)"/>
    <property type="match status" value="1"/>
</dbReference>
<keyword evidence="4 6" id="KW-0653">Protein transport</keyword>
<dbReference type="GO" id="GO:0043130">
    <property type="term" value="F:ubiquitin binding"/>
    <property type="evidence" value="ECO:0007669"/>
    <property type="project" value="UniProtKB-UniRule"/>
</dbReference>
<dbReference type="PANTHER" id="PTHR13128:SF12">
    <property type="entry name" value="VACUOLAR PROTEIN-SORTING-ASSOCIATED PROTEIN 36"/>
    <property type="match status" value="1"/>
</dbReference>
<evidence type="ECO:0000256" key="3">
    <source>
        <dbReference type="ARBA" id="ARBA00022753"/>
    </source>
</evidence>
<evidence type="ECO:0000259" key="8">
    <source>
        <dbReference type="PROSITE" id="PS51495"/>
    </source>
</evidence>
<keyword evidence="5 7" id="KW-0175">Coiled coil</keyword>
<dbReference type="PANTHER" id="PTHR13128">
    <property type="entry name" value="VACUOLAR PROTEIN-SORTING-ASSOCIATED PROTEIN 36"/>
    <property type="match status" value="1"/>
</dbReference>
<dbReference type="Gene3D" id="6.10.140.260">
    <property type="match status" value="1"/>
</dbReference>
<dbReference type="InterPro" id="IPR036390">
    <property type="entry name" value="WH_DNA-bd_sf"/>
</dbReference>
<keyword evidence="3 6" id="KW-0967">Endosome</keyword>
<proteinExistence type="inferred from homology"/>
<organism evidence="9">
    <name type="scientific">Chloropicon roscoffensis</name>
    <dbReference type="NCBI Taxonomy" id="1461544"/>
    <lineage>
        <taxon>Eukaryota</taxon>
        <taxon>Viridiplantae</taxon>
        <taxon>Chlorophyta</taxon>
        <taxon>Chloropicophyceae</taxon>
        <taxon>Chloropicales</taxon>
        <taxon>Chloropicaceae</taxon>
        <taxon>Chloropicon</taxon>
    </lineage>
</organism>
<evidence type="ECO:0000256" key="4">
    <source>
        <dbReference type="ARBA" id="ARBA00022927"/>
    </source>
</evidence>
<dbReference type="Pfam" id="PF04157">
    <property type="entry name" value="EAP30"/>
    <property type="match status" value="1"/>
</dbReference>
<gene>
    <name evidence="9" type="ORF">CROS1456_LOCUS6805</name>
    <name evidence="10" type="ORF">HKI87_14g76170</name>
</gene>
<dbReference type="GO" id="GO:0031902">
    <property type="term" value="C:late endosome membrane"/>
    <property type="evidence" value="ECO:0007669"/>
    <property type="project" value="UniProtKB-UniRule"/>
</dbReference>
<evidence type="ECO:0000256" key="6">
    <source>
        <dbReference type="RuleBase" id="RU367095"/>
    </source>
</evidence>
<dbReference type="EMBL" id="HBHZ01008834">
    <property type="protein sequence ID" value="CAE0193715.1"/>
    <property type="molecule type" value="Transcribed_RNA"/>
</dbReference>
<accession>A0A7S3CEP9</accession>
<dbReference type="InterPro" id="IPR021648">
    <property type="entry name" value="GLUE_dom"/>
</dbReference>
<comment type="subunit">
    <text evidence="6">Component of the endosomal sorting complex required for transport II (ESCRT-II).</text>
</comment>
<keyword evidence="6" id="KW-0963">Cytoplasm</keyword>
<dbReference type="InterPro" id="IPR011993">
    <property type="entry name" value="PH-like_dom_sf"/>
</dbReference>
<dbReference type="SUPFAM" id="SSF50729">
    <property type="entry name" value="PH domain-like"/>
    <property type="match status" value="1"/>
</dbReference>
<feature type="domain" description="GLUE N-terminal" evidence="8">
    <location>
        <begin position="9"/>
        <end position="161"/>
    </location>
</feature>
<dbReference type="PROSITE" id="PS51495">
    <property type="entry name" value="GLUE"/>
    <property type="match status" value="1"/>
</dbReference>
<name>A0A7S3CEP9_9CHLO</name>
<dbReference type="InterPro" id="IPR040608">
    <property type="entry name" value="Snf8/Vps36"/>
</dbReference>
<dbReference type="Gene3D" id="1.10.10.10">
    <property type="entry name" value="Winged helix-like DNA-binding domain superfamily/Winged helix DNA-binding domain"/>
    <property type="match status" value="2"/>
</dbReference>
<dbReference type="EMBL" id="CP151514">
    <property type="protein sequence ID" value="WZN66054.1"/>
    <property type="molecule type" value="Genomic_DNA"/>
</dbReference>
<keyword evidence="2 6" id="KW-0813">Transport</keyword>
<evidence type="ECO:0000313" key="10">
    <source>
        <dbReference type="EMBL" id="WZN66054.1"/>
    </source>
</evidence>
<dbReference type="SUPFAM" id="SSF46785">
    <property type="entry name" value="Winged helix' DNA-binding domain"/>
    <property type="match status" value="2"/>
</dbReference>
<dbReference type="Gene3D" id="2.30.29.30">
    <property type="entry name" value="Pleckstrin-homology domain (PH domain)/Phosphotyrosine-binding domain (PTB)"/>
    <property type="match status" value="1"/>
</dbReference>
<evidence type="ECO:0000256" key="5">
    <source>
        <dbReference type="ARBA" id="ARBA00023054"/>
    </source>
</evidence>
<evidence type="ECO:0000313" key="11">
    <source>
        <dbReference type="Proteomes" id="UP001472866"/>
    </source>
</evidence>
<dbReference type="GO" id="GO:0000814">
    <property type="term" value="C:ESCRT II complex"/>
    <property type="evidence" value="ECO:0007669"/>
    <property type="project" value="UniProtKB-UniRule"/>
</dbReference>